<protein>
    <submittedName>
        <fullName evidence="1">Conserved hypothetical phage tail region protein</fullName>
    </submittedName>
</protein>
<proteinExistence type="predicted"/>
<evidence type="ECO:0000313" key="2">
    <source>
        <dbReference type="Proteomes" id="UP000192333"/>
    </source>
</evidence>
<dbReference type="AlphaFoldDB" id="A0A1W2H9V7"/>
<dbReference type="Pfam" id="PF06841">
    <property type="entry name" value="Phage_T4_gp19"/>
    <property type="match status" value="1"/>
</dbReference>
<dbReference type="InterPro" id="IPR011747">
    <property type="entry name" value="CHP02241"/>
</dbReference>
<dbReference type="OrthoDB" id="9799891at2"/>
<keyword evidence="2" id="KW-1185">Reference proteome</keyword>
<accession>A0A1W2H9V7</accession>
<sequence>MINTSFFIPDYVPPTAFHFAVVFPGNPPFDSSFQEVSGLKVTVETMEKKEGGDNVFVHHLPKSIKYDDLVLKRCLMKGSKLDSWCRDAIENFKFKPLDISLRLLSSKAVKVGGTSIPIPLAVWSIEQAYPISWELGGLNSTKNELAIETLTLKYRKFTKTF</sequence>
<dbReference type="InterPro" id="IPR010667">
    <property type="entry name" value="Phage_T4_Gp19"/>
</dbReference>
<evidence type="ECO:0000313" key="1">
    <source>
        <dbReference type="EMBL" id="SMD45669.1"/>
    </source>
</evidence>
<dbReference type="EMBL" id="LT838813">
    <property type="protein sequence ID" value="SMD45669.1"/>
    <property type="molecule type" value="Genomic_DNA"/>
</dbReference>
<gene>
    <name evidence="1" type="ORF">SAMN00777080_4329</name>
</gene>
<name>A0A1W2H9V7_9BACT</name>
<dbReference type="STRING" id="758820.SAMN00777080_4329"/>
<organism evidence="1 2">
    <name type="scientific">Aquiflexum balticum DSM 16537</name>
    <dbReference type="NCBI Taxonomy" id="758820"/>
    <lineage>
        <taxon>Bacteria</taxon>
        <taxon>Pseudomonadati</taxon>
        <taxon>Bacteroidota</taxon>
        <taxon>Cytophagia</taxon>
        <taxon>Cytophagales</taxon>
        <taxon>Cyclobacteriaceae</taxon>
        <taxon>Aquiflexum</taxon>
    </lineage>
</organism>
<dbReference type="GO" id="GO:0005198">
    <property type="term" value="F:structural molecule activity"/>
    <property type="evidence" value="ECO:0007669"/>
    <property type="project" value="InterPro"/>
</dbReference>
<reference evidence="2" key="1">
    <citation type="submission" date="2017-04" db="EMBL/GenBank/DDBJ databases">
        <authorList>
            <person name="Varghese N."/>
            <person name="Submissions S."/>
        </authorList>
    </citation>
    <scope>NUCLEOTIDE SEQUENCE [LARGE SCALE GENOMIC DNA]</scope>
    <source>
        <strain evidence="2">DSM 16537</strain>
    </source>
</reference>
<dbReference type="PANTHER" id="PTHR38009:SF1">
    <property type="entry name" value="CONSERVED HYPOTHETICAL PHAGE TAIL PROTEIN"/>
    <property type="match status" value="1"/>
</dbReference>
<dbReference type="Proteomes" id="UP000192333">
    <property type="component" value="Chromosome I"/>
</dbReference>
<dbReference type="PANTHER" id="PTHR38009">
    <property type="entry name" value="CONSERVED HYPOTHETICAL PHAGE TAIL PROTEIN"/>
    <property type="match status" value="1"/>
</dbReference>
<dbReference type="RefSeq" id="WP_084122609.1">
    <property type="nucleotide sequence ID" value="NZ_LT838813.1"/>
</dbReference>
<dbReference type="NCBIfam" id="TIGR02241">
    <property type="entry name" value="conserved hypothetical phage tail region protein"/>
    <property type="match status" value="1"/>
</dbReference>